<dbReference type="SUPFAM" id="SSF53474">
    <property type="entry name" value="alpha/beta-Hydrolases"/>
    <property type="match status" value="1"/>
</dbReference>
<dbReference type="InterPro" id="IPR050266">
    <property type="entry name" value="AB_hydrolase_sf"/>
</dbReference>
<accession>A0A401ZDG3</accession>
<dbReference type="Proteomes" id="UP000287224">
    <property type="component" value="Unassembled WGS sequence"/>
</dbReference>
<evidence type="ECO:0000313" key="3">
    <source>
        <dbReference type="Proteomes" id="UP000287224"/>
    </source>
</evidence>
<dbReference type="Pfam" id="PF00561">
    <property type="entry name" value="Abhydrolase_1"/>
    <property type="match status" value="1"/>
</dbReference>
<dbReference type="AlphaFoldDB" id="A0A401ZDG3"/>
<gene>
    <name evidence="2" type="ORF">KDAU_20670</name>
</gene>
<dbReference type="InterPro" id="IPR029058">
    <property type="entry name" value="AB_hydrolase_fold"/>
</dbReference>
<sequence length="312" mass="34659">MLEPRSSFVDAGDVRLHYLEWDPVLHNASAGEASSAAYEDASDDIPVVLLHGLAATADTWRLTAEYLYQRHPLLAFDLRGHGQSAQPETGYDLVTIAEDIISGMAVLGLGQVAVVGHGWGARAALVLAARHPALVSHLVLVDCPHVEPRHWPGMTRERFIREKATSELYASRAVYLQALRTEMPFTWTPEIERIVQTYILELPDGTVQERLRASQQCAIRESLWEDRALLYYSKLSCPVLLVPAASQPVPGEEPPERLEHADEFAAAKGQMAAQVARAIQHCSVLWMPETAHDIQLQRPRVLGEAILNFLKE</sequence>
<dbReference type="InterPro" id="IPR000073">
    <property type="entry name" value="AB_hydrolase_1"/>
</dbReference>
<dbReference type="EMBL" id="BIFQ01000001">
    <property type="protein sequence ID" value="GCE04738.1"/>
    <property type="molecule type" value="Genomic_DNA"/>
</dbReference>
<organism evidence="2 3">
    <name type="scientific">Dictyobacter aurantiacus</name>
    <dbReference type="NCBI Taxonomy" id="1936993"/>
    <lineage>
        <taxon>Bacteria</taxon>
        <taxon>Bacillati</taxon>
        <taxon>Chloroflexota</taxon>
        <taxon>Ktedonobacteria</taxon>
        <taxon>Ktedonobacterales</taxon>
        <taxon>Dictyobacteraceae</taxon>
        <taxon>Dictyobacter</taxon>
    </lineage>
</organism>
<dbReference type="OrthoDB" id="9775557at2"/>
<feature type="domain" description="AB hydrolase-1" evidence="1">
    <location>
        <begin position="46"/>
        <end position="159"/>
    </location>
</feature>
<keyword evidence="3" id="KW-1185">Reference proteome</keyword>
<comment type="caution">
    <text evidence="2">The sequence shown here is derived from an EMBL/GenBank/DDBJ whole genome shotgun (WGS) entry which is preliminary data.</text>
</comment>
<evidence type="ECO:0000313" key="2">
    <source>
        <dbReference type="EMBL" id="GCE04738.1"/>
    </source>
</evidence>
<name>A0A401ZDG3_9CHLR</name>
<dbReference type="Gene3D" id="3.40.50.1820">
    <property type="entry name" value="alpha/beta hydrolase"/>
    <property type="match status" value="1"/>
</dbReference>
<dbReference type="PANTHER" id="PTHR43798:SF33">
    <property type="entry name" value="HYDROLASE, PUTATIVE (AFU_ORTHOLOGUE AFUA_2G14860)-RELATED"/>
    <property type="match status" value="1"/>
</dbReference>
<protein>
    <recommendedName>
        <fullName evidence="1">AB hydrolase-1 domain-containing protein</fullName>
    </recommendedName>
</protein>
<dbReference type="GO" id="GO:0016020">
    <property type="term" value="C:membrane"/>
    <property type="evidence" value="ECO:0007669"/>
    <property type="project" value="TreeGrafter"/>
</dbReference>
<dbReference type="PANTHER" id="PTHR43798">
    <property type="entry name" value="MONOACYLGLYCEROL LIPASE"/>
    <property type="match status" value="1"/>
</dbReference>
<evidence type="ECO:0000259" key="1">
    <source>
        <dbReference type="Pfam" id="PF00561"/>
    </source>
</evidence>
<proteinExistence type="predicted"/>
<dbReference type="RefSeq" id="WP_126595857.1">
    <property type="nucleotide sequence ID" value="NZ_BIFQ01000001.1"/>
</dbReference>
<reference evidence="3" key="1">
    <citation type="submission" date="2018-12" db="EMBL/GenBank/DDBJ databases">
        <title>Tengunoibacter tsumagoiensis gen. nov., sp. nov., Dictyobacter kobayashii sp. nov., D. alpinus sp. nov., and D. joshuensis sp. nov. and description of Dictyobacteraceae fam. nov. within the order Ktedonobacterales isolated from Tengu-no-mugimeshi.</title>
        <authorList>
            <person name="Wang C.M."/>
            <person name="Zheng Y."/>
            <person name="Sakai Y."/>
            <person name="Toyoda A."/>
            <person name="Minakuchi Y."/>
            <person name="Abe K."/>
            <person name="Yokota A."/>
            <person name="Yabe S."/>
        </authorList>
    </citation>
    <scope>NUCLEOTIDE SEQUENCE [LARGE SCALE GENOMIC DNA]</scope>
    <source>
        <strain evidence="3">S-27</strain>
    </source>
</reference>